<dbReference type="Gene3D" id="1.10.45.10">
    <property type="entry name" value="Vanillyl-alcohol Oxidase, Chain A, domain 4"/>
    <property type="match status" value="1"/>
</dbReference>
<dbReference type="InterPro" id="IPR006094">
    <property type="entry name" value="Oxid_FAD_bind_N"/>
</dbReference>
<dbReference type="PANTHER" id="PTHR43762:SF1">
    <property type="entry name" value="D-ARABINONO-1,4-LACTONE OXIDASE"/>
    <property type="match status" value="1"/>
</dbReference>
<dbReference type="Pfam" id="PF01565">
    <property type="entry name" value="FAD_binding_4"/>
    <property type="match status" value="1"/>
</dbReference>
<protein>
    <submittedName>
        <fullName evidence="3">FAD-binding oxidoreductase</fullName>
    </submittedName>
</protein>
<dbReference type="PANTHER" id="PTHR43762">
    <property type="entry name" value="L-GULONOLACTONE OXIDASE"/>
    <property type="match status" value="1"/>
</dbReference>
<name>A0A4Y6PRX4_PERCE</name>
<dbReference type="Gene3D" id="3.30.465.10">
    <property type="match status" value="1"/>
</dbReference>
<keyword evidence="4" id="KW-1185">Reference proteome</keyword>
<feature type="domain" description="FAD-binding PCMH-type" evidence="2">
    <location>
        <begin position="14"/>
        <end position="182"/>
    </location>
</feature>
<dbReference type="RefSeq" id="WP_141197027.1">
    <property type="nucleotide sequence ID" value="NZ_CP041186.1"/>
</dbReference>
<dbReference type="InterPro" id="IPR036318">
    <property type="entry name" value="FAD-bd_PCMH-like_sf"/>
</dbReference>
<evidence type="ECO:0000313" key="3">
    <source>
        <dbReference type="EMBL" id="QDG50535.1"/>
    </source>
</evidence>
<dbReference type="InterPro" id="IPR010031">
    <property type="entry name" value="FAD_lactone_oxidase-like"/>
</dbReference>
<evidence type="ECO:0000313" key="4">
    <source>
        <dbReference type="Proteomes" id="UP000315995"/>
    </source>
</evidence>
<dbReference type="InterPro" id="IPR016171">
    <property type="entry name" value="Vanillyl_alc_oxidase_C-sub2"/>
</dbReference>
<dbReference type="InterPro" id="IPR016169">
    <property type="entry name" value="FAD-bd_PCMH_sub2"/>
</dbReference>
<evidence type="ECO:0000259" key="2">
    <source>
        <dbReference type="PROSITE" id="PS51387"/>
    </source>
</evidence>
<proteinExistence type="predicted"/>
<keyword evidence="1" id="KW-0560">Oxidoreductase</keyword>
<dbReference type="AlphaFoldDB" id="A0A4Y6PRX4"/>
<dbReference type="Pfam" id="PF04030">
    <property type="entry name" value="ALO"/>
    <property type="match status" value="1"/>
</dbReference>
<sequence length="449" mass="50176">MVPTAEKQLSGWGQYPKAQCKITRPERTREILESVDPEGTIVRGLGRSYGDSAINDRGIVVDLTRMDRYLDFDADSGVLTCEAGVSLAAILRDFAPRGFLPMITPGTKYVTVGGCIANDIHGKAHHVDGTFANCVESMQILTAAGEVVTASRTENPELFWATFGGMGLLGIILTATIRLRPVETTYFRQKAIRAESLDEMLDALAEYDAKYPYSVAWIDPLATGARLGRGVLVVGEHAPLDALPAKMRREPLSVSGPPLLEVPFDMPSQSLNPVTLRILNKIIETMQATPTPVAHYEKFFYPLDFVGEWNRGYGKRGFTQYQFVIPFDDGRRRLRAILERIAHSGFCPFLNVLKRFGDEAEGHLSFPRPGYTLAIDFPIRDGLEAFLLELDEMVLDADGRVYLAKDAFTTAEHFAQMYPRLDEWREVKNKWDPEHVFTSNQARRVGLAR</sequence>
<evidence type="ECO:0000256" key="1">
    <source>
        <dbReference type="ARBA" id="ARBA00023002"/>
    </source>
</evidence>
<dbReference type="GO" id="GO:0003885">
    <property type="term" value="F:D-arabinono-1,4-lactone oxidase activity"/>
    <property type="evidence" value="ECO:0007669"/>
    <property type="project" value="InterPro"/>
</dbReference>
<reference evidence="3 4" key="1">
    <citation type="submission" date="2019-06" db="EMBL/GenBank/DDBJ databases">
        <title>Persicimonas caeni gen. nov., sp. nov., a predatory bacterium isolated from solar saltern.</title>
        <authorList>
            <person name="Wang S."/>
        </authorList>
    </citation>
    <scope>NUCLEOTIDE SEQUENCE [LARGE SCALE GENOMIC DNA]</scope>
    <source>
        <strain evidence="3 4">YN101</strain>
    </source>
</reference>
<dbReference type="EMBL" id="CP041186">
    <property type="protein sequence ID" value="QDG50535.1"/>
    <property type="molecule type" value="Genomic_DNA"/>
</dbReference>
<organism evidence="3 4">
    <name type="scientific">Persicimonas caeni</name>
    <dbReference type="NCBI Taxonomy" id="2292766"/>
    <lineage>
        <taxon>Bacteria</taxon>
        <taxon>Deltaproteobacteria</taxon>
        <taxon>Bradymonadales</taxon>
        <taxon>Bradymonadaceae</taxon>
        <taxon>Persicimonas</taxon>
    </lineage>
</organism>
<accession>A0A5B8Y6S5</accession>
<dbReference type="GO" id="GO:0016020">
    <property type="term" value="C:membrane"/>
    <property type="evidence" value="ECO:0007669"/>
    <property type="project" value="InterPro"/>
</dbReference>
<dbReference type="Proteomes" id="UP000315995">
    <property type="component" value="Chromosome"/>
</dbReference>
<dbReference type="SUPFAM" id="SSF56176">
    <property type="entry name" value="FAD-binding/transporter-associated domain-like"/>
    <property type="match status" value="1"/>
</dbReference>
<dbReference type="InterPro" id="IPR007173">
    <property type="entry name" value="ALO_C"/>
</dbReference>
<dbReference type="InterPro" id="IPR016166">
    <property type="entry name" value="FAD-bd_PCMH"/>
</dbReference>
<dbReference type="OrthoDB" id="143770at2"/>
<gene>
    <name evidence="3" type="ORF">FIV42_07250</name>
</gene>
<dbReference type="PROSITE" id="PS51387">
    <property type="entry name" value="FAD_PCMH"/>
    <property type="match status" value="1"/>
</dbReference>
<dbReference type="GO" id="GO:0071949">
    <property type="term" value="F:FAD binding"/>
    <property type="evidence" value="ECO:0007669"/>
    <property type="project" value="InterPro"/>
</dbReference>
<accession>A0A4Y6PRX4</accession>